<dbReference type="GO" id="GO:0005634">
    <property type="term" value="C:nucleus"/>
    <property type="evidence" value="ECO:0007669"/>
    <property type="project" value="UniProtKB-SubCell"/>
</dbReference>
<evidence type="ECO:0000256" key="1">
    <source>
        <dbReference type="ARBA" id="ARBA00004123"/>
    </source>
</evidence>
<protein>
    <submittedName>
        <fullName evidence="6">Chromo domain-containing protein</fullName>
    </submittedName>
</protein>
<accession>A0A1I8BBG9</accession>
<organism evidence="5 6">
    <name type="scientific">Meloidogyne hapla</name>
    <name type="common">Root-knot nematode worm</name>
    <dbReference type="NCBI Taxonomy" id="6305"/>
    <lineage>
        <taxon>Eukaryota</taxon>
        <taxon>Metazoa</taxon>
        <taxon>Ecdysozoa</taxon>
        <taxon>Nematoda</taxon>
        <taxon>Chromadorea</taxon>
        <taxon>Rhabditida</taxon>
        <taxon>Tylenchina</taxon>
        <taxon>Tylenchomorpha</taxon>
        <taxon>Tylenchoidea</taxon>
        <taxon>Meloidogynidae</taxon>
        <taxon>Meloidogyninae</taxon>
        <taxon>Meloidogyne</taxon>
    </lineage>
</organism>
<dbReference type="InterPro" id="IPR023780">
    <property type="entry name" value="Chromo_domain"/>
</dbReference>
<evidence type="ECO:0000256" key="3">
    <source>
        <dbReference type="SAM" id="MobiDB-lite"/>
    </source>
</evidence>
<keyword evidence="2" id="KW-0539">Nucleus</keyword>
<dbReference type="InterPro" id="IPR000953">
    <property type="entry name" value="Chromo/chromo_shadow_dom"/>
</dbReference>
<dbReference type="AlphaFoldDB" id="A0A1I8BBG9"/>
<proteinExistence type="predicted"/>
<dbReference type="WBParaSite" id="MhA1_Contig1772.frz3.gene3">
    <property type="protein sequence ID" value="MhA1_Contig1772.frz3.gene3"/>
    <property type="gene ID" value="MhA1_Contig1772.frz3.gene3"/>
</dbReference>
<dbReference type="Pfam" id="PF00385">
    <property type="entry name" value="Chromo"/>
    <property type="match status" value="1"/>
</dbReference>
<feature type="region of interest" description="Disordered" evidence="3">
    <location>
        <begin position="91"/>
        <end position="133"/>
    </location>
</feature>
<feature type="domain" description="Chromo" evidence="4">
    <location>
        <begin position="24"/>
        <end position="77"/>
    </location>
</feature>
<dbReference type="PANTHER" id="PTHR22812">
    <property type="entry name" value="CHROMOBOX PROTEIN"/>
    <property type="match status" value="1"/>
</dbReference>
<evidence type="ECO:0000256" key="2">
    <source>
        <dbReference type="ARBA" id="ARBA00023242"/>
    </source>
</evidence>
<dbReference type="PROSITE" id="PS50013">
    <property type="entry name" value="CHROMO_2"/>
    <property type="match status" value="1"/>
</dbReference>
<dbReference type="Gene3D" id="2.40.50.40">
    <property type="match status" value="1"/>
</dbReference>
<comment type="subcellular location">
    <subcellularLocation>
        <location evidence="1">Nucleus</location>
    </subcellularLocation>
</comment>
<dbReference type="InterPro" id="IPR051219">
    <property type="entry name" value="Heterochromatin_chromo-domain"/>
</dbReference>
<evidence type="ECO:0000313" key="5">
    <source>
        <dbReference type="Proteomes" id="UP000095281"/>
    </source>
</evidence>
<evidence type="ECO:0000313" key="6">
    <source>
        <dbReference type="WBParaSite" id="MhA1_Contig1772.frz3.gene3"/>
    </source>
</evidence>
<dbReference type="InterPro" id="IPR016197">
    <property type="entry name" value="Chromo-like_dom_sf"/>
</dbReference>
<dbReference type="Proteomes" id="UP000095281">
    <property type="component" value="Unplaced"/>
</dbReference>
<sequence length="133" mass="15604">MENTDNVYDKEISTESDNSLDDEYIVEEIISSYWDAANQKRYYLLKWRGFPSTQNTYEPEENLAIGLLSFLTLIQVFSYICDSDSDDEDLFIDDTQSQSSDSSSNCKKHPHGTKSDKVRNKKKRKNFFKRMEK</sequence>
<dbReference type="SUPFAM" id="SSF54160">
    <property type="entry name" value="Chromo domain-like"/>
    <property type="match status" value="1"/>
</dbReference>
<evidence type="ECO:0000259" key="4">
    <source>
        <dbReference type="PROSITE" id="PS50013"/>
    </source>
</evidence>
<keyword evidence="5" id="KW-1185">Reference proteome</keyword>
<feature type="compositionally biased region" description="Basic residues" evidence="3">
    <location>
        <begin position="119"/>
        <end position="133"/>
    </location>
</feature>
<dbReference type="SMART" id="SM00298">
    <property type="entry name" value="CHROMO"/>
    <property type="match status" value="1"/>
</dbReference>
<feature type="compositionally biased region" description="Low complexity" evidence="3">
    <location>
        <begin position="93"/>
        <end position="104"/>
    </location>
</feature>
<reference evidence="6" key="1">
    <citation type="submission" date="2016-11" db="UniProtKB">
        <authorList>
            <consortium name="WormBaseParasite"/>
        </authorList>
    </citation>
    <scope>IDENTIFICATION</scope>
</reference>
<name>A0A1I8BBG9_MELHA</name>